<gene>
    <name evidence="4" type="ORF">Enr17x_29010</name>
</gene>
<dbReference type="KEGG" id="gfm:Enr17x_29010"/>
<keyword evidence="2" id="KW-0812">Transmembrane</keyword>
<dbReference type="RefSeq" id="WP_145309649.1">
    <property type="nucleotide sequence ID" value="NZ_CP037452.1"/>
</dbReference>
<keyword evidence="2" id="KW-1133">Transmembrane helix</keyword>
<feature type="domain" description="Phage tail tape measure protein" evidence="3">
    <location>
        <begin position="117"/>
        <end position="322"/>
    </location>
</feature>
<accession>A0A518ICM4</accession>
<sequence>MNKVETILTAKEAQMLSAWRRSTQSVAAFNEELDKIGRKQSRNKQQSGRFFRGMSSGLAGMVGGYISVAGAAGILMNKNREILTQTEEVGKKFDEIFRKLRVQSGLRGIQGTEAQERVLEIAERQAFTSEQASGASTQLVSSGFTAKEATGGSLEEFLRILNASNITGKEVDPAELAKALASYLQSQGLEKNAENVALVGRKVQALFRGTNLQLPDLTELSKVSSIFKGMLTVEDQLGGMSTLVDQIPAAEAKTGFRNFVLRLSTVTEDQKPKVEALEKLGLQKEDVDFVGESFTDILDRLAVGIEKVPEKDRKGVLNQIFGEKTIAAAEALINDRQKVKDSFPIQNNTKQFLDDVDEATSGRNAASRRAKVRLERRRFKQDQQDDLKKLELEELAEREGLSPLRRDINEKGYNTARYLGIDSDTALNIINPWSWGSVSDAVNDNVDDRSKPASQYGNGNRPPQPARKSRSWWNFDSFDTGNYNTSSYDQGVKDFIGVPKKQQESNDRLTKALEENTAALKQQNEKPAATQKPVQVEVKMTSDTSTAPNGPRASSALARPAK</sequence>
<keyword evidence="5" id="KW-1185">Reference proteome</keyword>
<dbReference type="InterPro" id="IPR010090">
    <property type="entry name" value="Phage_tape_meas"/>
</dbReference>
<evidence type="ECO:0000313" key="5">
    <source>
        <dbReference type="Proteomes" id="UP000318313"/>
    </source>
</evidence>
<organism evidence="4 5">
    <name type="scientific">Gimesia fumaroli</name>
    <dbReference type="NCBI Taxonomy" id="2527976"/>
    <lineage>
        <taxon>Bacteria</taxon>
        <taxon>Pseudomonadati</taxon>
        <taxon>Planctomycetota</taxon>
        <taxon>Planctomycetia</taxon>
        <taxon>Planctomycetales</taxon>
        <taxon>Planctomycetaceae</taxon>
        <taxon>Gimesia</taxon>
    </lineage>
</organism>
<dbReference type="Proteomes" id="UP000318313">
    <property type="component" value="Chromosome"/>
</dbReference>
<evidence type="ECO:0000259" key="3">
    <source>
        <dbReference type="Pfam" id="PF10145"/>
    </source>
</evidence>
<feature type="transmembrane region" description="Helical" evidence="2">
    <location>
        <begin position="50"/>
        <end position="76"/>
    </location>
</feature>
<name>A0A518ICM4_9PLAN</name>
<proteinExistence type="predicted"/>
<evidence type="ECO:0000256" key="1">
    <source>
        <dbReference type="SAM" id="MobiDB-lite"/>
    </source>
</evidence>
<feature type="region of interest" description="Disordered" evidence="1">
    <location>
        <begin position="519"/>
        <end position="562"/>
    </location>
</feature>
<evidence type="ECO:0000256" key="2">
    <source>
        <dbReference type="SAM" id="Phobius"/>
    </source>
</evidence>
<dbReference type="EMBL" id="CP037452">
    <property type="protein sequence ID" value="QDV50856.1"/>
    <property type="molecule type" value="Genomic_DNA"/>
</dbReference>
<dbReference type="OrthoDB" id="295321at2"/>
<dbReference type="Pfam" id="PF10145">
    <property type="entry name" value="PhageMin_Tail"/>
    <property type="match status" value="1"/>
</dbReference>
<reference evidence="4 5" key="1">
    <citation type="submission" date="2019-03" db="EMBL/GenBank/DDBJ databases">
        <title>Deep-cultivation of Planctomycetes and their phenomic and genomic characterization uncovers novel biology.</title>
        <authorList>
            <person name="Wiegand S."/>
            <person name="Jogler M."/>
            <person name="Boedeker C."/>
            <person name="Pinto D."/>
            <person name="Vollmers J."/>
            <person name="Rivas-Marin E."/>
            <person name="Kohn T."/>
            <person name="Peeters S.H."/>
            <person name="Heuer A."/>
            <person name="Rast P."/>
            <person name="Oberbeckmann S."/>
            <person name="Bunk B."/>
            <person name="Jeske O."/>
            <person name="Meyerdierks A."/>
            <person name="Storesund J.E."/>
            <person name="Kallscheuer N."/>
            <person name="Luecker S."/>
            <person name="Lage O.M."/>
            <person name="Pohl T."/>
            <person name="Merkel B.J."/>
            <person name="Hornburger P."/>
            <person name="Mueller R.-W."/>
            <person name="Bruemmer F."/>
            <person name="Labrenz M."/>
            <person name="Spormann A.M."/>
            <person name="Op den Camp H."/>
            <person name="Overmann J."/>
            <person name="Amann R."/>
            <person name="Jetten M.S.M."/>
            <person name="Mascher T."/>
            <person name="Medema M.H."/>
            <person name="Devos D.P."/>
            <person name="Kaster A.-K."/>
            <person name="Ovreas L."/>
            <person name="Rohde M."/>
            <person name="Galperin M.Y."/>
            <person name="Jogler C."/>
        </authorList>
    </citation>
    <scope>NUCLEOTIDE SEQUENCE [LARGE SCALE GENOMIC DNA]</scope>
    <source>
        <strain evidence="4 5">Enr17</strain>
    </source>
</reference>
<evidence type="ECO:0000313" key="4">
    <source>
        <dbReference type="EMBL" id="QDV50856.1"/>
    </source>
</evidence>
<protein>
    <submittedName>
        <fullName evidence="4">Phage-related minor tail protein</fullName>
    </submittedName>
</protein>
<feature type="region of interest" description="Disordered" evidence="1">
    <location>
        <begin position="444"/>
        <end position="473"/>
    </location>
</feature>
<dbReference type="AlphaFoldDB" id="A0A518ICM4"/>
<keyword evidence="2" id="KW-0472">Membrane</keyword>